<feature type="transmembrane region" description="Helical" evidence="2">
    <location>
        <begin position="119"/>
        <end position="139"/>
    </location>
</feature>
<protein>
    <recommendedName>
        <fullName evidence="3">Prepilin type IV endopeptidase peptidase domain-containing protein</fullName>
    </recommendedName>
</protein>
<dbReference type="Gene3D" id="1.20.120.1220">
    <property type="match status" value="1"/>
</dbReference>
<feature type="transmembrane region" description="Helical" evidence="2">
    <location>
        <begin position="34"/>
        <end position="55"/>
    </location>
</feature>
<evidence type="ECO:0000313" key="4">
    <source>
        <dbReference type="EMBL" id="VVJ21514.1"/>
    </source>
</evidence>
<evidence type="ECO:0000313" key="5">
    <source>
        <dbReference type="Proteomes" id="UP000399805"/>
    </source>
</evidence>
<feature type="transmembrane region" description="Helical" evidence="2">
    <location>
        <begin position="187"/>
        <end position="206"/>
    </location>
</feature>
<keyword evidence="2" id="KW-0812">Transmembrane</keyword>
<evidence type="ECO:0000259" key="3">
    <source>
        <dbReference type="Pfam" id="PF01478"/>
    </source>
</evidence>
<evidence type="ECO:0000256" key="1">
    <source>
        <dbReference type="ARBA" id="ARBA00005801"/>
    </source>
</evidence>
<accession>A0A6I8LU19</accession>
<dbReference type="RefSeq" id="WP_155546457.1">
    <property type="nucleotide sequence ID" value="NZ_CABVGP010000002.1"/>
</dbReference>
<dbReference type="GO" id="GO:0004190">
    <property type="term" value="F:aspartic-type endopeptidase activity"/>
    <property type="evidence" value="ECO:0007669"/>
    <property type="project" value="InterPro"/>
</dbReference>
<organism evidence="4 5">
    <name type="scientific">Amycolatopsis camponoti</name>
    <dbReference type="NCBI Taxonomy" id="2606593"/>
    <lineage>
        <taxon>Bacteria</taxon>
        <taxon>Bacillati</taxon>
        <taxon>Actinomycetota</taxon>
        <taxon>Actinomycetes</taxon>
        <taxon>Pseudonocardiales</taxon>
        <taxon>Pseudonocardiaceae</taxon>
        <taxon>Amycolatopsis</taxon>
    </lineage>
</organism>
<dbReference type="AlphaFoldDB" id="A0A6I8LU19"/>
<keyword evidence="2" id="KW-0472">Membrane</keyword>
<dbReference type="InterPro" id="IPR000045">
    <property type="entry name" value="Prepilin_IV_endopep_pep"/>
</dbReference>
<gene>
    <name evidence="4" type="ORF">AA23TX_06535</name>
</gene>
<dbReference type="Pfam" id="PF01478">
    <property type="entry name" value="Peptidase_A24"/>
    <property type="match status" value="1"/>
</dbReference>
<keyword evidence="5" id="KW-1185">Reference proteome</keyword>
<proteinExistence type="inferred from homology"/>
<reference evidence="4 5" key="1">
    <citation type="submission" date="2019-09" db="EMBL/GenBank/DDBJ databases">
        <authorList>
            <person name="Leyn A S."/>
        </authorList>
    </citation>
    <scope>NUCLEOTIDE SEQUENCE [LARGE SCALE GENOMIC DNA]</scope>
    <source>
        <strain evidence="4">AA231_1</strain>
    </source>
</reference>
<feature type="transmembrane region" description="Helical" evidence="2">
    <location>
        <begin position="159"/>
        <end position="180"/>
    </location>
</feature>
<name>A0A6I8LU19_9PSEU</name>
<dbReference type="GO" id="GO:0005886">
    <property type="term" value="C:plasma membrane"/>
    <property type="evidence" value="ECO:0007669"/>
    <property type="project" value="TreeGrafter"/>
</dbReference>
<comment type="similarity">
    <text evidence="1">Belongs to the peptidase A24 family.</text>
</comment>
<feature type="transmembrane region" description="Helical" evidence="2">
    <location>
        <begin position="62"/>
        <end position="81"/>
    </location>
</feature>
<dbReference type="EMBL" id="CABVGP010000002">
    <property type="protein sequence ID" value="VVJ21514.1"/>
    <property type="molecule type" value="Genomic_DNA"/>
</dbReference>
<dbReference type="InterPro" id="IPR050882">
    <property type="entry name" value="Prepilin_peptidase/N-MTase"/>
</dbReference>
<dbReference type="PANTHER" id="PTHR30487:SF0">
    <property type="entry name" value="PREPILIN LEADER PEPTIDASE_N-METHYLTRANSFERASE-RELATED"/>
    <property type="match status" value="1"/>
</dbReference>
<evidence type="ECO:0000256" key="2">
    <source>
        <dbReference type="SAM" id="Phobius"/>
    </source>
</evidence>
<dbReference type="GO" id="GO:0006465">
    <property type="term" value="P:signal peptide processing"/>
    <property type="evidence" value="ECO:0007669"/>
    <property type="project" value="TreeGrafter"/>
</dbReference>
<sequence>MNAWLAAISGGAGFVLGAAGSLLTKRLLREPTRIVSSLWLGAIITALVLAVLGWSVGQRGELAVYAFVLTLGVPLAIIDWVEHRLPRIVVVPQLLGGASGLFCLCVARSDSAPGLRAVWAMLAAAGFYLLLAVLVEGGVGSGDVVLAAVVGLMTGWSGWAELAGALALASFLALVLLLVSREGVRRTAVPFGPCLLAGMTTMLAVAG</sequence>
<keyword evidence="2" id="KW-1133">Transmembrane helix</keyword>
<dbReference type="Proteomes" id="UP000399805">
    <property type="component" value="Unassembled WGS sequence"/>
</dbReference>
<dbReference type="PANTHER" id="PTHR30487">
    <property type="entry name" value="TYPE 4 PREPILIN-LIKE PROTEINS LEADER PEPTIDE-PROCESSING ENZYME"/>
    <property type="match status" value="1"/>
</dbReference>
<feature type="domain" description="Prepilin type IV endopeptidase peptidase" evidence="3">
    <location>
        <begin position="70"/>
        <end position="177"/>
    </location>
</feature>